<dbReference type="AlphaFoldDB" id="A0A1H0G7T9"/>
<keyword evidence="1" id="KW-1133">Transmembrane helix</keyword>
<sequence>MSPALFAAAAGKAQQSDPGFWEGLTAGDVATFTGAIATIIVGIVAAFVAVRAYKTQQRETRRQEKAKLYAEAVRAVEDYMEAPYRIMRKDGSAEARREITQHISDVKSRISYYTGLLAIHGTTDVCAAYATFVTAAQREAGQQMTAAWDVKPVKKDKDVPLRTAPLPRAATDAARTSLVTILKADLESK</sequence>
<name>A0A1H0G7T9_9ACTN</name>
<keyword evidence="1" id="KW-0812">Transmembrane</keyword>
<dbReference type="Proteomes" id="UP000199088">
    <property type="component" value="Unassembled WGS sequence"/>
</dbReference>
<feature type="transmembrane region" description="Helical" evidence="1">
    <location>
        <begin position="31"/>
        <end position="53"/>
    </location>
</feature>
<gene>
    <name evidence="2" type="ORF">SAMN05660199_01164</name>
</gene>
<dbReference type="EMBL" id="FNIR01000003">
    <property type="protein sequence ID" value="SDO02928.1"/>
    <property type="molecule type" value="Genomic_DNA"/>
</dbReference>
<dbReference type="STRING" id="1052260.SAMN05660199_01164"/>
<keyword evidence="3" id="KW-1185">Reference proteome</keyword>
<evidence type="ECO:0000256" key="1">
    <source>
        <dbReference type="SAM" id="Phobius"/>
    </source>
</evidence>
<evidence type="ECO:0008006" key="4">
    <source>
        <dbReference type="Google" id="ProtNLM"/>
    </source>
</evidence>
<evidence type="ECO:0000313" key="3">
    <source>
        <dbReference type="Proteomes" id="UP000199088"/>
    </source>
</evidence>
<proteinExistence type="predicted"/>
<reference evidence="3" key="1">
    <citation type="submission" date="2016-10" db="EMBL/GenBank/DDBJ databases">
        <authorList>
            <person name="Varghese N."/>
            <person name="Submissions S."/>
        </authorList>
    </citation>
    <scope>NUCLEOTIDE SEQUENCE [LARGE SCALE GENOMIC DNA]</scope>
    <source>
        <strain evidence="3">DSM 45843</strain>
    </source>
</reference>
<dbReference type="RefSeq" id="WP_091241341.1">
    <property type="nucleotide sequence ID" value="NZ_FNIR01000003.1"/>
</dbReference>
<protein>
    <recommendedName>
        <fullName evidence="4">DUF4760 domain-containing protein</fullName>
    </recommendedName>
</protein>
<organism evidence="2 3">
    <name type="scientific">Klenkia soli</name>
    <dbReference type="NCBI Taxonomy" id="1052260"/>
    <lineage>
        <taxon>Bacteria</taxon>
        <taxon>Bacillati</taxon>
        <taxon>Actinomycetota</taxon>
        <taxon>Actinomycetes</taxon>
        <taxon>Geodermatophilales</taxon>
        <taxon>Geodermatophilaceae</taxon>
        <taxon>Klenkia</taxon>
    </lineage>
</organism>
<dbReference type="OrthoDB" id="5126301at2"/>
<accession>A0A1H0G7T9</accession>
<evidence type="ECO:0000313" key="2">
    <source>
        <dbReference type="EMBL" id="SDO02928.1"/>
    </source>
</evidence>
<keyword evidence="1" id="KW-0472">Membrane</keyword>